<gene>
    <name evidence="2" type="ORF">SAMN04488508_108187</name>
</gene>
<dbReference type="PANTHER" id="PTHR11261">
    <property type="entry name" value="INTERPHOTORECEPTOR RETINOID-BINDING PROTEIN"/>
    <property type="match status" value="1"/>
</dbReference>
<dbReference type="Gene3D" id="3.90.226.10">
    <property type="entry name" value="2-enoyl-CoA Hydratase, Chain A, domain 1"/>
    <property type="match status" value="1"/>
</dbReference>
<dbReference type="STRING" id="570521.SAMN04488508_108187"/>
<reference evidence="3" key="1">
    <citation type="submission" date="2016-11" db="EMBL/GenBank/DDBJ databases">
        <authorList>
            <person name="Varghese N."/>
            <person name="Submissions S."/>
        </authorList>
    </citation>
    <scope>NUCLEOTIDE SEQUENCE [LARGE SCALE GENOMIC DNA]</scope>
    <source>
        <strain evidence="3">DSM 22623</strain>
    </source>
</reference>
<dbReference type="SUPFAM" id="SSF52096">
    <property type="entry name" value="ClpP/crotonase"/>
    <property type="match status" value="1"/>
</dbReference>
<dbReference type="Gene3D" id="3.30.750.44">
    <property type="match status" value="1"/>
</dbReference>
<evidence type="ECO:0000313" key="2">
    <source>
        <dbReference type="EMBL" id="SHJ40471.1"/>
    </source>
</evidence>
<dbReference type="CDD" id="cd07563">
    <property type="entry name" value="Peptidase_S41_IRBP"/>
    <property type="match status" value="1"/>
</dbReference>
<dbReference type="Proteomes" id="UP000184432">
    <property type="component" value="Unassembled WGS sequence"/>
</dbReference>
<dbReference type="GO" id="GO:0008236">
    <property type="term" value="F:serine-type peptidase activity"/>
    <property type="evidence" value="ECO:0007669"/>
    <property type="project" value="InterPro"/>
</dbReference>
<evidence type="ECO:0000259" key="1">
    <source>
        <dbReference type="SMART" id="SM00245"/>
    </source>
</evidence>
<feature type="domain" description="Tail specific protease" evidence="1">
    <location>
        <begin position="261"/>
        <end position="451"/>
    </location>
</feature>
<evidence type="ECO:0000313" key="3">
    <source>
        <dbReference type="Proteomes" id="UP000184432"/>
    </source>
</evidence>
<protein>
    <submittedName>
        <fullName evidence="2">Peptidase family S41</fullName>
    </submittedName>
</protein>
<dbReference type="GO" id="GO:0006508">
    <property type="term" value="P:proteolysis"/>
    <property type="evidence" value="ECO:0007669"/>
    <property type="project" value="InterPro"/>
</dbReference>
<organism evidence="2 3">
    <name type="scientific">Aquimarina spongiae</name>
    <dbReference type="NCBI Taxonomy" id="570521"/>
    <lineage>
        <taxon>Bacteria</taxon>
        <taxon>Pseudomonadati</taxon>
        <taxon>Bacteroidota</taxon>
        <taxon>Flavobacteriia</taxon>
        <taxon>Flavobacteriales</taxon>
        <taxon>Flavobacteriaceae</taxon>
        <taxon>Aquimarina</taxon>
    </lineage>
</organism>
<name>A0A1M6J1I9_9FLAO</name>
<dbReference type="InterPro" id="IPR005151">
    <property type="entry name" value="Tail-specific_protease"/>
</dbReference>
<dbReference type="AlphaFoldDB" id="A0A1M6J1I9"/>
<keyword evidence="3" id="KW-1185">Reference proteome</keyword>
<dbReference type="EMBL" id="FQYP01000008">
    <property type="protein sequence ID" value="SHJ40471.1"/>
    <property type="molecule type" value="Genomic_DNA"/>
</dbReference>
<dbReference type="SMART" id="SM00245">
    <property type="entry name" value="TSPc"/>
    <property type="match status" value="1"/>
</dbReference>
<dbReference type="RefSeq" id="WP_073319285.1">
    <property type="nucleotide sequence ID" value="NZ_FQYP01000008.1"/>
</dbReference>
<dbReference type="InterPro" id="IPR029045">
    <property type="entry name" value="ClpP/crotonase-like_dom_sf"/>
</dbReference>
<accession>A0A1M6J1I9</accession>
<dbReference type="PANTHER" id="PTHR11261:SF3">
    <property type="entry name" value="RETINOL-BINDING PROTEIN 3"/>
    <property type="match status" value="1"/>
</dbReference>
<proteinExistence type="predicted"/>
<dbReference type="Pfam" id="PF03572">
    <property type="entry name" value="Peptidase_S41"/>
    <property type="match status" value="1"/>
</dbReference>
<dbReference type="OrthoDB" id="6397760at2"/>
<sequence length="478" mass="53890">MIKSFQKSIRFFFILLKNTNLPRVIKGSLVFLLFFIVSCQSDDDTVSSGDSIDDGFWEVVEKGWVFEFTNGTDVFYNFNSAGCAIQDANFVPENFFGFTLDQVNENEIIGTSELSDSEIIFTRVQNPNSNCLPGMISETEDPTINFDHFWNIFNDYYAFFEARNIDWSQYESLRDQVTEENFYDVIEELAYVFEDGHVSIFDEENDVEINSGDPKLLERLNANLGGELLIESETDYSNLVDRKVNTIIGEYLGGNFEIDDNQRMVWGLINNDVGYIIIGSMEGYGTSFDNELTALNTVLDQMMSDLEESGVSKLVIDMRFNDGGFDTVALDIVSRFVDQERVSYFKKARLGDGFTENIPFSVGPKGNFQFTDDIVLLTSPYTISAAELFTLCMKDLPYVTIVGENTNGAFSTILTHILPNGAEVGLSNEIYSDAQGEVFEVVGIGPQNQENQVPFLSTLDFQEEKDSGIERALELLNM</sequence>